<evidence type="ECO:0000256" key="1">
    <source>
        <dbReference type="ARBA" id="ARBA00006738"/>
    </source>
</evidence>
<dbReference type="InterPro" id="IPR003509">
    <property type="entry name" value="UPF0102_YraN-like"/>
</dbReference>
<dbReference type="PANTHER" id="PTHR34039">
    <property type="entry name" value="UPF0102 PROTEIN YRAN"/>
    <property type="match status" value="1"/>
</dbReference>
<dbReference type="AlphaFoldDB" id="A0A9X1YKG4"/>
<gene>
    <name evidence="4" type="ORF">LPC04_17900</name>
</gene>
<proteinExistence type="inferred from homology"/>
<sequence>MKRTNAKDAGTPANPATAGETARARTGRAGEALAQRYLEARGLRVLERNYRVARGRSRLGGEIDLILLDTDGTLVFVEVRVRRGAMGGGAAASVNPAKRARLVYAAQTYLSRLSRVPPCRFDVVAVDGDRVQWLKAAFDES</sequence>
<dbReference type="GO" id="GO:0003676">
    <property type="term" value="F:nucleic acid binding"/>
    <property type="evidence" value="ECO:0007669"/>
    <property type="project" value="InterPro"/>
</dbReference>
<dbReference type="Gene3D" id="3.40.1350.10">
    <property type="match status" value="1"/>
</dbReference>
<dbReference type="Pfam" id="PF02021">
    <property type="entry name" value="UPF0102"/>
    <property type="match status" value="1"/>
</dbReference>
<comment type="caution">
    <text evidence="4">The sequence shown here is derived from an EMBL/GenBank/DDBJ whole genome shotgun (WGS) entry which is preliminary data.</text>
</comment>
<dbReference type="InterPro" id="IPR011335">
    <property type="entry name" value="Restrct_endonuc-II-like"/>
</dbReference>
<dbReference type="EMBL" id="JAJLJH010000005">
    <property type="protein sequence ID" value="MCK9687581.1"/>
    <property type="molecule type" value="Genomic_DNA"/>
</dbReference>
<organism evidence="4 5">
    <name type="scientific">Scleromatobacter humisilvae</name>
    <dbReference type="NCBI Taxonomy" id="2897159"/>
    <lineage>
        <taxon>Bacteria</taxon>
        <taxon>Pseudomonadati</taxon>
        <taxon>Pseudomonadota</taxon>
        <taxon>Betaproteobacteria</taxon>
        <taxon>Burkholderiales</taxon>
        <taxon>Sphaerotilaceae</taxon>
        <taxon>Scleromatobacter</taxon>
    </lineage>
</organism>
<protein>
    <recommendedName>
        <fullName evidence="2">UPF0102 protein LPC04_17900</fullName>
    </recommendedName>
</protein>
<evidence type="ECO:0000313" key="4">
    <source>
        <dbReference type="EMBL" id="MCK9687581.1"/>
    </source>
</evidence>
<keyword evidence="5" id="KW-1185">Reference proteome</keyword>
<dbReference type="RefSeq" id="WP_275683623.1">
    <property type="nucleotide sequence ID" value="NZ_JAJLJH010000005.1"/>
</dbReference>
<reference evidence="4" key="1">
    <citation type="submission" date="2021-11" db="EMBL/GenBank/DDBJ databases">
        <title>BS-T2-15 a new species belonging to the Comamonadaceae family isolated from the soil of a French oak forest.</title>
        <authorList>
            <person name="Mieszkin S."/>
            <person name="Alain K."/>
        </authorList>
    </citation>
    <scope>NUCLEOTIDE SEQUENCE</scope>
    <source>
        <strain evidence="4">BS-T2-15</strain>
    </source>
</reference>
<dbReference type="InterPro" id="IPR011856">
    <property type="entry name" value="tRNA_endonuc-like_dom_sf"/>
</dbReference>
<feature type="region of interest" description="Disordered" evidence="3">
    <location>
        <begin position="1"/>
        <end position="26"/>
    </location>
</feature>
<dbReference type="SUPFAM" id="SSF52980">
    <property type="entry name" value="Restriction endonuclease-like"/>
    <property type="match status" value="1"/>
</dbReference>
<evidence type="ECO:0000256" key="3">
    <source>
        <dbReference type="SAM" id="MobiDB-lite"/>
    </source>
</evidence>
<dbReference type="PANTHER" id="PTHR34039:SF1">
    <property type="entry name" value="UPF0102 PROTEIN YRAN"/>
    <property type="match status" value="1"/>
</dbReference>
<name>A0A9X1YKG4_9BURK</name>
<dbReference type="Proteomes" id="UP001139353">
    <property type="component" value="Unassembled WGS sequence"/>
</dbReference>
<dbReference type="NCBIfam" id="TIGR00252">
    <property type="entry name" value="YraN family protein"/>
    <property type="match status" value="1"/>
</dbReference>
<evidence type="ECO:0000313" key="5">
    <source>
        <dbReference type="Proteomes" id="UP001139353"/>
    </source>
</evidence>
<dbReference type="NCBIfam" id="NF009150">
    <property type="entry name" value="PRK12497.1-3"/>
    <property type="match status" value="1"/>
</dbReference>
<evidence type="ECO:0000256" key="2">
    <source>
        <dbReference type="HAMAP-Rule" id="MF_00048"/>
    </source>
</evidence>
<accession>A0A9X1YKG4</accession>
<comment type="similarity">
    <text evidence="1 2">Belongs to the UPF0102 family.</text>
</comment>
<dbReference type="HAMAP" id="MF_00048">
    <property type="entry name" value="UPF0102"/>
    <property type="match status" value="1"/>
</dbReference>